<accession>A0A8K0NZ95</accession>
<dbReference type="PROSITE" id="PS50297">
    <property type="entry name" value="ANK_REP_REGION"/>
    <property type="match status" value="1"/>
</dbReference>
<evidence type="ECO:0000256" key="1">
    <source>
        <dbReference type="ARBA" id="ARBA00022737"/>
    </source>
</evidence>
<organism evidence="4 5">
    <name type="scientific">Ladona fulva</name>
    <name type="common">Scarce chaser dragonfly</name>
    <name type="synonym">Libellula fulva</name>
    <dbReference type="NCBI Taxonomy" id="123851"/>
    <lineage>
        <taxon>Eukaryota</taxon>
        <taxon>Metazoa</taxon>
        <taxon>Ecdysozoa</taxon>
        <taxon>Arthropoda</taxon>
        <taxon>Hexapoda</taxon>
        <taxon>Insecta</taxon>
        <taxon>Pterygota</taxon>
        <taxon>Palaeoptera</taxon>
        <taxon>Odonata</taxon>
        <taxon>Epiprocta</taxon>
        <taxon>Anisoptera</taxon>
        <taxon>Libelluloidea</taxon>
        <taxon>Libellulidae</taxon>
        <taxon>Ladona</taxon>
    </lineage>
</organism>
<dbReference type="Pfam" id="PF12796">
    <property type="entry name" value="Ank_2"/>
    <property type="match status" value="1"/>
</dbReference>
<protein>
    <submittedName>
        <fullName evidence="4">Uncharacterized protein</fullName>
    </submittedName>
</protein>
<dbReference type="EMBL" id="KZ308453">
    <property type="protein sequence ID" value="KAG8229925.1"/>
    <property type="molecule type" value="Genomic_DNA"/>
</dbReference>
<dbReference type="SMART" id="SM00248">
    <property type="entry name" value="ANK"/>
    <property type="match status" value="2"/>
</dbReference>
<dbReference type="InterPro" id="IPR036770">
    <property type="entry name" value="Ankyrin_rpt-contain_sf"/>
</dbReference>
<reference evidence="4" key="1">
    <citation type="submission" date="2013-04" db="EMBL/GenBank/DDBJ databases">
        <authorList>
            <person name="Qu J."/>
            <person name="Murali S.C."/>
            <person name="Bandaranaike D."/>
            <person name="Bellair M."/>
            <person name="Blankenburg K."/>
            <person name="Chao H."/>
            <person name="Dinh H."/>
            <person name="Doddapaneni H."/>
            <person name="Downs B."/>
            <person name="Dugan-Rocha S."/>
            <person name="Elkadiri S."/>
            <person name="Gnanaolivu R.D."/>
            <person name="Hernandez B."/>
            <person name="Javaid M."/>
            <person name="Jayaseelan J.C."/>
            <person name="Lee S."/>
            <person name="Li M."/>
            <person name="Ming W."/>
            <person name="Munidasa M."/>
            <person name="Muniz J."/>
            <person name="Nguyen L."/>
            <person name="Ongeri F."/>
            <person name="Osuji N."/>
            <person name="Pu L.-L."/>
            <person name="Puazo M."/>
            <person name="Qu C."/>
            <person name="Quiroz J."/>
            <person name="Raj R."/>
            <person name="Weissenberger G."/>
            <person name="Xin Y."/>
            <person name="Zou X."/>
            <person name="Han Y."/>
            <person name="Richards S."/>
            <person name="Worley K."/>
            <person name="Muzny D."/>
            <person name="Gibbs R."/>
        </authorList>
    </citation>
    <scope>NUCLEOTIDE SEQUENCE</scope>
    <source>
        <strain evidence="4">Sampled in the wild</strain>
    </source>
</reference>
<evidence type="ECO:0000256" key="2">
    <source>
        <dbReference type="ARBA" id="ARBA00023043"/>
    </source>
</evidence>
<proteinExistence type="predicted"/>
<dbReference type="PANTHER" id="PTHR24201">
    <property type="entry name" value="ANK_REP_REGION DOMAIN-CONTAINING PROTEIN"/>
    <property type="match status" value="1"/>
</dbReference>
<dbReference type="PANTHER" id="PTHR24201:SF15">
    <property type="entry name" value="ANKYRIN REPEAT DOMAIN-CONTAINING PROTEIN 66"/>
    <property type="match status" value="1"/>
</dbReference>
<gene>
    <name evidence="4" type="ORF">J437_LFUL009660</name>
</gene>
<dbReference type="Proteomes" id="UP000792457">
    <property type="component" value="Unassembled WGS sequence"/>
</dbReference>
<dbReference type="Gene3D" id="1.25.40.20">
    <property type="entry name" value="Ankyrin repeat-containing domain"/>
    <property type="match status" value="1"/>
</dbReference>
<comment type="caution">
    <text evidence="4">The sequence shown here is derived from an EMBL/GenBank/DDBJ whole genome shotgun (WGS) entry which is preliminary data.</text>
</comment>
<keyword evidence="1" id="KW-0677">Repeat</keyword>
<evidence type="ECO:0000313" key="5">
    <source>
        <dbReference type="Proteomes" id="UP000792457"/>
    </source>
</evidence>
<sequence>MYSDKMSLKKESKSDVMLHLASLRGDLHMLQKLLNSGKVHVDCKDKDGTTPLMLASANGHTKCVTELLEQGADPKCKRL</sequence>
<name>A0A8K0NZ95_LADFU</name>
<dbReference type="PROSITE" id="PS50088">
    <property type="entry name" value="ANK_REPEAT"/>
    <property type="match status" value="1"/>
</dbReference>
<feature type="repeat" description="ANK" evidence="3">
    <location>
        <begin position="47"/>
        <end position="79"/>
    </location>
</feature>
<dbReference type="InterPro" id="IPR050776">
    <property type="entry name" value="Ank_Repeat/CDKN_Inhibitor"/>
</dbReference>
<dbReference type="OrthoDB" id="21416at2759"/>
<dbReference type="SUPFAM" id="SSF48403">
    <property type="entry name" value="Ankyrin repeat"/>
    <property type="match status" value="1"/>
</dbReference>
<keyword evidence="2 3" id="KW-0040">ANK repeat</keyword>
<dbReference type="InterPro" id="IPR002110">
    <property type="entry name" value="Ankyrin_rpt"/>
</dbReference>
<evidence type="ECO:0000313" key="4">
    <source>
        <dbReference type="EMBL" id="KAG8229925.1"/>
    </source>
</evidence>
<keyword evidence="5" id="KW-1185">Reference proteome</keyword>
<reference evidence="4" key="2">
    <citation type="submission" date="2017-10" db="EMBL/GenBank/DDBJ databases">
        <title>Ladona fulva Genome sequencing and assembly.</title>
        <authorList>
            <person name="Murali S."/>
            <person name="Richards S."/>
            <person name="Bandaranaike D."/>
            <person name="Bellair M."/>
            <person name="Blankenburg K."/>
            <person name="Chao H."/>
            <person name="Dinh H."/>
            <person name="Doddapaneni H."/>
            <person name="Dugan-Rocha S."/>
            <person name="Elkadiri S."/>
            <person name="Gnanaolivu R."/>
            <person name="Hernandez B."/>
            <person name="Skinner E."/>
            <person name="Javaid M."/>
            <person name="Lee S."/>
            <person name="Li M."/>
            <person name="Ming W."/>
            <person name="Munidasa M."/>
            <person name="Muniz J."/>
            <person name="Nguyen L."/>
            <person name="Hughes D."/>
            <person name="Osuji N."/>
            <person name="Pu L.-L."/>
            <person name="Puazo M."/>
            <person name="Qu C."/>
            <person name="Quiroz J."/>
            <person name="Raj R."/>
            <person name="Weissenberger G."/>
            <person name="Xin Y."/>
            <person name="Zou X."/>
            <person name="Han Y."/>
            <person name="Worley K."/>
            <person name="Muzny D."/>
            <person name="Gibbs R."/>
        </authorList>
    </citation>
    <scope>NUCLEOTIDE SEQUENCE</scope>
    <source>
        <strain evidence="4">Sampled in the wild</strain>
    </source>
</reference>
<dbReference type="AlphaFoldDB" id="A0A8K0NZ95"/>
<evidence type="ECO:0000256" key="3">
    <source>
        <dbReference type="PROSITE-ProRule" id="PRU00023"/>
    </source>
</evidence>
<feature type="non-terminal residue" evidence="4">
    <location>
        <position position="79"/>
    </location>
</feature>